<dbReference type="InterPro" id="IPR010982">
    <property type="entry name" value="Lambda_DNA-bd_dom_sf"/>
</dbReference>
<keyword evidence="1" id="KW-0805">Transcription regulation</keyword>
<keyword evidence="3" id="KW-0804">Transcription</keyword>
<dbReference type="AlphaFoldDB" id="A0A6I4RVK1"/>
<sequence>MLLDMFNYKTDLKPALKRIGMKQIELAKKLGKSDRTIKGWVAGTNCPSYDGHIEVMRILGLKDNYCPSDTSIITVANVPVLSYVQAGEFTESQENIDPIDYLQIPDSLVPKNGFSLQVQGESMLYDFSESQLLNPKYSKYTIYEGENILVDPNQVNPQDLIDKVVVARNSDGATVKLLYKDNNRLYLMPLNSKFQNNDEIKSPADAVIIGRVIKSFNIRSF</sequence>
<dbReference type="InterPro" id="IPR036286">
    <property type="entry name" value="LexA/Signal_pep-like_sf"/>
</dbReference>
<dbReference type="PANTHER" id="PTHR40661">
    <property type="match status" value="1"/>
</dbReference>
<evidence type="ECO:0000313" key="6">
    <source>
        <dbReference type="Proteomes" id="UP000469081"/>
    </source>
</evidence>
<reference evidence="5 6" key="1">
    <citation type="submission" date="2019-06" db="EMBL/GenBank/DDBJ databases">
        <title>Phylogeography and genetic diversity of Francisella tularensis subsp. holarctica in France (1947-2018).</title>
        <authorList>
            <person name="Kevin M."/>
            <person name="Madani N."/>
            <person name="Maurin M."/>
        </authorList>
    </citation>
    <scope>NUCLEOTIDE SEQUENCE [LARGE SCALE GENOMIC DNA]</scope>
    <source>
        <strain evidence="5 6">ATCC 15482</strain>
    </source>
</reference>
<dbReference type="InterPro" id="IPR001387">
    <property type="entry name" value="Cro/C1-type_HTH"/>
</dbReference>
<dbReference type="InterPro" id="IPR015927">
    <property type="entry name" value="Peptidase_S24_S26A/B/C"/>
</dbReference>
<gene>
    <name evidence="5" type="ORF">FNC33_03330</name>
</gene>
<feature type="domain" description="HTH cro/C1-type" evidence="4">
    <location>
        <begin position="12"/>
        <end position="66"/>
    </location>
</feature>
<protein>
    <submittedName>
        <fullName evidence="5">Helix-turn-helix domain-containing protein</fullName>
    </submittedName>
</protein>
<evidence type="ECO:0000256" key="3">
    <source>
        <dbReference type="ARBA" id="ARBA00023163"/>
    </source>
</evidence>
<name>A0A6I4RVK1_FRATU</name>
<proteinExistence type="predicted"/>
<dbReference type="GO" id="GO:0003677">
    <property type="term" value="F:DNA binding"/>
    <property type="evidence" value="ECO:0007669"/>
    <property type="project" value="UniProtKB-KW"/>
</dbReference>
<dbReference type="Pfam" id="PF00717">
    <property type="entry name" value="Peptidase_S24"/>
    <property type="match status" value="2"/>
</dbReference>
<keyword evidence="2" id="KW-0238">DNA-binding</keyword>
<dbReference type="CDD" id="cd06529">
    <property type="entry name" value="S24_LexA-like"/>
    <property type="match status" value="1"/>
</dbReference>
<accession>A0A6I4RVK1</accession>
<organism evidence="5 6">
    <name type="scientific">Francisella tularensis</name>
    <dbReference type="NCBI Taxonomy" id="263"/>
    <lineage>
        <taxon>Bacteria</taxon>
        <taxon>Pseudomonadati</taxon>
        <taxon>Pseudomonadota</taxon>
        <taxon>Gammaproteobacteria</taxon>
        <taxon>Thiotrichales</taxon>
        <taxon>Francisellaceae</taxon>
        <taxon>Francisella</taxon>
    </lineage>
</organism>
<dbReference type="InterPro" id="IPR039418">
    <property type="entry name" value="LexA-like"/>
</dbReference>
<dbReference type="CDD" id="cd00093">
    <property type="entry name" value="HTH_XRE"/>
    <property type="match status" value="1"/>
</dbReference>
<dbReference type="Proteomes" id="UP000469081">
    <property type="component" value="Unassembled WGS sequence"/>
</dbReference>
<comment type="caution">
    <text evidence="5">The sequence shown here is derived from an EMBL/GenBank/DDBJ whole genome shotgun (WGS) entry which is preliminary data.</text>
</comment>
<evidence type="ECO:0000256" key="2">
    <source>
        <dbReference type="ARBA" id="ARBA00023125"/>
    </source>
</evidence>
<dbReference type="Gene3D" id="1.10.260.40">
    <property type="entry name" value="lambda repressor-like DNA-binding domains"/>
    <property type="match status" value="1"/>
</dbReference>
<dbReference type="EMBL" id="VJEZ01000003">
    <property type="protein sequence ID" value="MWZ39579.1"/>
    <property type="molecule type" value="Genomic_DNA"/>
</dbReference>
<dbReference type="PANTHER" id="PTHR40661:SF3">
    <property type="entry name" value="FELS-1 PROPHAGE TRANSCRIPTIONAL REGULATOR"/>
    <property type="match status" value="1"/>
</dbReference>
<evidence type="ECO:0000313" key="5">
    <source>
        <dbReference type="EMBL" id="MWZ39579.1"/>
    </source>
</evidence>
<dbReference type="Pfam" id="PF01381">
    <property type="entry name" value="HTH_3"/>
    <property type="match status" value="1"/>
</dbReference>
<evidence type="ECO:0000256" key="1">
    <source>
        <dbReference type="ARBA" id="ARBA00023015"/>
    </source>
</evidence>
<dbReference type="SUPFAM" id="SSF47413">
    <property type="entry name" value="lambda repressor-like DNA-binding domains"/>
    <property type="match status" value="1"/>
</dbReference>
<evidence type="ECO:0000259" key="4">
    <source>
        <dbReference type="PROSITE" id="PS50943"/>
    </source>
</evidence>
<dbReference type="SUPFAM" id="SSF51306">
    <property type="entry name" value="LexA/Signal peptidase"/>
    <property type="match status" value="1"/>
</dbReference>
<dbReference type="Gene3D" id="2.10.109.10">
    <property type="entry name" value="Umud Fragment, subunit A"/>
    <property type="match status" value="1"/>
</dbReference>
<dbReference type="PROSITE" id="PS50943">
    <property type="entry name" value="HTH_CROC1"/>
    <property type="match status" value="1"/>
</dbReference>